<comment type="caution">
    <text evidence="3">The sequence shown here is derived from an EMBL/GenBank/DDBJ whole genome shotgun (WGS) entry which is preliminary data.</text>
</comment>
<dbReference type="InterPro" id="IPR058407">
    <property type="entry name" value="DUF8094"/>
</dbReference>
<dbReference type="Pfam" id="PF26366">
    <property type="entry name" value="DUF8094"/>
    <property type="match status" value="1"/>
</dbReference>
<dbReference type="Proteomes" id="UP000292695">
    <property type="component" value="Unassembled WGS sequence"/>
</dbReference>
<organism evidence="3 4">
    <name type="scientific">Kribbella sindirgiensis</name>
    <dbReference type="NCBI Taxonomy" id="1124744"/>
    <lineage>
        <taxon>Bacteria</taxon>
        <taxon>Bacillati</taxon>
        <taxon>Actinomycetota</taxon>
        <taxon>Actinomycetes</taxon>
        <taxon>Propionibacteriales</taxon>
        <taxon>Kribbellaceae</taxon>
        <taxon>Kribbella</taxon>
    </lineage>
</organism>
<name>A0A4R0I1F1_9ACTN</name>
<keyword evidence="1" id="KW-0732">Signal</keyword>
<dbReference type="AlphaFoldDB" id="A0A4R0I1F1"/>
<protein>
    <recommendedName>
        <fullName evidence="2">DUF8094 domain-containing protein</fullName>
    </recommendedName>
</protein>
<gene>
    <name evidence="3" type="ORF">E0H50_39160</name>
</gene>
<keyword evidence="4" id="KW-1185">Reference proteome</keyword>
<evidence type="ECO:0000259" key="2">
    <source>
        <dbReference type="Pfam" id="PF26366"/>
    </source>
</evidence>
<dbReference type="EMBL" id="SJKA01000025">
    <property type="protein sequence ID" value="TCC17944.1"/>
    <property type="molecule type" value="Genomic_DNA"/>
</dbReference>
<accession>A0A4R0I1F1</accession>
<sequence length="329" mass="34849">MRVSSGALRRVAVLGSVFVLTTGCSAIPPPDTVQTPTRPAISTAAAAAVITHYNQVNSKANSTLDGNLLATVEGGALLQQSQAWFEIARASKAKPGAAYSYTSPVIGSPQYGSYPMRFVSSAGFSGDKEYRHLGVWERATAGSPWLLTFATAVKSTVKIPDLTGLRVATRADDAKLATPTQAAASSLATYLTGGSTSPRAAAFQPNADITTMLTDLAKDKAEQMKDRVSVRSITNTFTAPPDSAAFVTKSGTAVVFVSLTHEYRLGVGNNWEFWWDSFPERVYSPPTVKYQTALTSTTVRDAVLLVPPKGKGKIQVVSFTAQLVDAGGY</sequence>
<reference evidence="3 4" key="1">
    <citation type="submission" date="2019-02" db="EMBL/GenBank/DDBJ databases">
        <title>Kribbella capetownensis sp. nov. and Kribbella speibonae sp. nov., isolated from soil.</title>
        <authorList>
            <person name="Curtis S.M."/>
            <person name="Norton I."/>
            <person name="Everest G.J."/>
            <person name="Meyers P.R."/>
        </authorList>
    </citation>
    <scope>NUCLEOTIDE SEQUENCE [LARGE SCALE GENOMIC DNA]</scope>
    <source>
        <strain evidence="3 4">DSM 27082</strain>
    </source>
</reference>
<evidence type="ECO:0000313" key="3">
    <source>
        <dbReference type="EMBL" id="TCC17944.1"/>
    </source>
</evidence>
<proteinExistence type="predicted"/>
<evidence type="ECO:0000256" key="1">
    <source>
        <dbReference type="SAM" id="SignalP"/>
    </source>
</evidence>
<dbReference type="RefSeq" id="WP_131296209.1">
    <property type="nucleotide sequence ID" value="NZ_SJKA01000025.1"/>
</dbReference>
<evidence type="ECO:0000313" key="4">
    <source>
        <dbReference type="Proteomes" id="UP000292695"/>
    </source>
</evidence>
<feature type="domain" description="DUF8094" evidence="2">
    <location>
        <begin position="38"/>
        <end position="328"/>
    </location>
</feature>
<dbReference type="PROSITE" id="PS51257">
    <property type="entry name" value="PROKAR_LIPOPROTEIN"/>
    <property type="match status" value="1"/>
</dbReference>
<dbReference type="OrthoDB" id="4827453at2"/>
<feature type="chain" id="PRO_5020764125" description="DUF8094 domain-containing protein" evidence="1">
    <location>
        <begin position="27"/>
        <end position="329"/>
    </location>
</feature>
<feature type="signal peptide" evidence="1">
    <location>
        <begin position="1"/>
        <end position="26"/>
    </location>
</feature>